<gene>
    <name evidence="2" type="ORF">COCNU_13G008400</name>
</gene>
<comment type="caution">
    <text evidence="2">The sequence shown here is derived from an EMBL/GenBank/DDBJ whole genome shotgun (WGS) entry which is preliminary data.</text>
</comment>
<dbReference type="EMBL" id="CM017884">
    <property type="protein sequence ID" value="KAG1367050.1"/>
    <property type="molecule type" value="Genomic_DNA"/>
</dbReference>
<proteinExistence type="predicted"/>
<accession>A0A8K0NCF3</accession>
<reference evidence="2" key="2">
    <citation type="submission" date="2019-07" db="EMBL/GenBank/DDBJ databases">
        <authorList>
            <person name="Yang Y."/>
            <person name="Bocs S."/>
            <person name="Baudouin L."/>
        </authorList>
    </citation>
    <scope>NUCLEOTIDE SEQUENCE</scope>
    <source>
        <tissue evidence="2">Spear leaf of Hainan Tall coconut</tissue>
    </source>
</reference>
<dbReference type="AlphaFoldDB" id="A0A8K0NCF3"/>
<organism evidence="2 3">
    <name type="scientific">Cocos nucifera</name>
    <name type="common">Coconut palm</name>
    <dbReference type="NCBI Taxonomy" id="13894"/>
    <lineage>
        <taxon>Eukaryota</taxon>
        <taxon>Viridiplantae</taxon>
        <taxon>Streptophyta</taxon>
        <taxon>Embryophyta</taxon>
        <taxon>Tracheophyta</taxon>
        <taxon>Spermatophyta</taxon>
        <taxon>Magnoliopsida</taxon>
        <taxon>Liliopsida</taxon>
        <taxon>Arecaceae</taxon>
        <taxon>Arecoideae</taxon>
        <taxon>Cocoseae</taxon>
        <taxon>Attaleinae</taxon>
        <taxon>Cocos</taxon>
    </lineage>
</organism>
<keyword evidence="3" id="KW-1185">Reference proteome</keyword>
<evidence type="ECO:0000313" key="2">
    <source>
        <dbReference type="EMBL" id="KAG1367050.1"/>
    </source>
</evidence>
<protein>
    <submittedName>
        <fullName evidence="2">Uncharacterized protein</fullName>
    </submittedName>
</protein>
<evidence type="ECO:0000256" key="1">
    <source>
        <dbReference type="SAM" id="MobiDB-lite"/>
    </source>
</evidence>
<sequence>MAAKVECLVREKTAESEGLHGALRKEFISARLRTVLALEKEEKKKSRSRVVRRFSELDLGFLEEEEEAGEEVESSSPGVNLSSAEPTMEVPELASEVPEPAKSAPTSSTIAPPKVKDLE</sequence>
<feature type="region of interest" description="Disordered" evidence="1">
    <location>
        <begin position="63"/>
        <end position="119"/>
    </location>
</feature>
<name>A0A8K0NCF3_COCNU</name>
<dbReference type="Proteomes" id="UP000797356">
    <property type="component" value="Chromosome 13"/>
</dbReference>
<reference evidence="2" key="1">
    <citation type="journal article" date="2017" name="Gigascience">
        <title>The genome draft of coconut (Cocos nucifera).</title>
        <authorList>
            <person name="Xiao Y."/>
            <person name="Xu P."/>
            <person name="Fan H."/>
            <person name="Baudouin L."/>
            <person name="Xia W."/>
            <person name="Bocs S."/>
            <person name="Xu J."/>
            <person name="Li Q."/>
            <person name="Guo A."/>
            <person name="Zhou L."/>
            <person name="Li J."/>
            <person name="Wu Y."/>
            <person name="Ma Z."/>
            <person name="Armero A."/>
            <person name="Issali A.E."/>
            <person name="Liu N."/>
            <person name="Peng M."/>
            <person name="Yang Y."/>
        </authorList>
    </citation>
    <scope>NUCLEOTIDE SEQUENCE</scope>
    <source>
        <tissue evidence="2">Spear leaf of Hainan Tall coconut</tissue>
    </source>
</reference>
<feature type="compositionally biased region" description="Acidic residues" evidence="1">
    <location>
        <begin position="63"/>
        <end position="73"/>
    </location>
</feature>
<evidence type="ECO:0000313" key="3">
    <source>
        <dbReference type="Proteomes" id="UP000797356"/>
    </source>
</evidence>